<comment type="function">
    <text evidence="6">Catalyzes the condensation of carbamoyl phosphate and aspartate to form carbamoyl aspartate and inorganic phosphate, the committed step in the de novo pyrimidine nucleotide biosynthesis pathway.</text>
</comment>
<dbReference type="Pfam" id="PF02729">
    <property type="entry name" value="OTCace_N"/>
    <property type="match status" value="1"/>
</dbReference>
<dbReference type="Pfam" id="PF00185">
    <property type="entry name" value="OTCace"/>
    <property type="match status" value="1"/>
</dbReference>
<dbReference type="InterPro" id="IPR006130">
    <property type="entry name" value="Asp/Orn_carbamoylTrfase"/>
</dbReference>
<organism evidence="10">
    <name type="scientific">groundwater metagenome</name>
    <dbReference type="NCBI Taxonomy" id="717931"/>
    <lineage>
        <taxon>unclassified sequences</taxon>
        <taxon>metagenomes</taxon>
        <taxon>ecological metagenomes</taxon>
    </lineage>
</organism>
<evidence type="ECO:0000256" key="6">
    <source>
        <dbReference type="ARBA" id="ARBA00043884"/>
    </source>
</evidence>
<dbReference type="GO" id="GO:0004070">
    <property type="term" value="F:aspartate carbamoyltransferase activity"/>
    <property type="evidence" value="ECO:0007669"/>
    <property type="project" value="UniProtKB-EC"/>
</dbReference>
<dbReference type="EC" id="2.1.3.2" evidence="3"/>
<feature type="domain" description="Aspartate/ornithine carbamoyltransferase carbamoyl-P binding" evidence="9">
    <location>
        <begin position="3"/>
        <end position="144"/>
    </location>
</feature>
<evidence type="ECO:0000256" key="5">
    <source>
        <dbReference type="ARBA" id="ARBA00022975"/>
    </source>
</evidence>
<dbReference type="InterPro" id="IPR036901">
    <property type="entry name" value="Asp/Orn_carbamoylTrfase_sf"/>
</dbReference>
<evidence type="ECO:0000313" key="10">
    <source>
        <dbReference type="EMBL" id="CEG11048.1"/>
    </source>
</evidence>
<evidence type="ECO:0000256" key="1">
    <source>
        <dbReference type="ARBA" id="ARBA00004852"/>
    </source>
</evidence>
<evidence type="ECO:0000256" key="7">
    <source>
        <dbReference type="ARBA" id="ARBA00048859"/>
    </source>
</evidence>
<protein>
    <recommendedName>
        <fullName evidence="3">aspartate carbamoyltransferase</fullName>
        <ecNumber evidence="3">2.1.3.2</ecNumber>
    </recommendedName>
</protein>
<dbReference type="PROSITE" id="PS00097">
    <property type="entry name" value="CARBAMOYLTRANSFERASE"/>
    <property type="match status" value="1"/>
</dbReference>
<evidence type="ECO:0000259" key="8">
    <source>
        <dbReference type="Pfam" id="PF00185"/>
    </source>
</evidence>
<dbReference type="PRINTS" id="PR00100">
    <property type="entry name" value="AOTCASE"/>
</dbReference>
<name>A0A098E5T3_9ZZZZ</name>
<reference evidence="10" key="1">
    <citation type="submission" date="2014-09" db="EMBL/GenBank/DDBJ databases">
        <authorList>
            <person name="Probst J Alexander"/>
        </authorList>
    </citation>
    <scope>NUCLEOTIDE SEQUENCE</scope>
</reference>
<dbReference type="InterPro" id="IPR002082">
    <property type="entry name" value="Asp_carbamoyltransf"/>
</dbReference>
<dbReference type="PANTHER" id="PTHR45753:SF6">
    <property type="entry name" value="ASPARTATE CARBAMOYLTRANSFERASE"/>
    <property type="match status" value="1"/>
</dbReference>
<dbReference type="AlphaFoldDB" id="A0A098E5T3"/>
<dbReference type="Gene3D" id="3.40.50.1370">
    <property type="entry name" value="Aspartate/ornithine carbamoyltransferase"/>
    <property type="match status" value="2"/>
</dbReference>
<dbReference type="FunFam" id="3.40.50.1370:FF:000002">
    <property type="entry name" value="Aspartate carbamoyltransferase 2"/>
    <property type="match status" value="1"/>
</dbReference>
<dbReference type="UniPathway" id="UPA00070">
    <property type="reaction ID" value="UER00116"/>
</dbReference>
<dbReference type="HAMAP" id="MF_00001">
    <property type="entry name" value="Asp_carb_tr"/>
    <property type="match status" value="1"/>
</dbReference>
<keyword evidence="5" id="KW-0665">Pyrimidine biosynthesis</keyword>
<evidence type="ECO:0000256" key="2">
    <source>
        <dbReference type="ARBA" id="ARBA00008896"/>
    </source>
</evidence>
<dbReference type="SUPFAM" id="SSF53671">
    <property type="entry name" value="Aspartate/ornithine carbamoyltransferase"/>
    <property type="match status" value="1"/>
</dbReference>
<evidence type="ECO:0000256" key="4">
    <source>
        <dbReference type="ARBA" id="ARBA00022679"/>
    </source>
</evidence>
<dbReference type="GO" id="GO:0006520">
    <property type="term" value="P:amino acid metabolic process"/>
    <property type="evidence" value="ECO:0007669"/>
    <property type="project" value="InterPro"/>
</dbReference>
<dbReference type="NCBIfam" id="NF002032">
    <property type="entry name" value="PRK00856.1"/>
    <property type="match status" value="1"/>
</dbReference>
<proteinExistence type="inferred from homology"/>
<dbReference type="GO" id="GO:0044205">
    <property type="term" value="P:'de novo' UMP biosynthetic process"/>
    <property type="evidence" value="ECO:0007669"/>
    <property type="project" value="UniProtKB-UniPathway"/>
</dbReference>
<comment type="pathway">
    <text evidence="1">Pyrimidine metabolism; UMP biosynthesis via de novo pathway; (S)-dihydroorotate from bicarbonate: step 2/3.</text>
</comment>
<comment type="similarity">
    <text evidence="2">Belongs to the aspartate/ornithine carbamoyltransferase superfamily. ATCase family.</text>
</comment>
<dbReference type="PANTHER" id="PTHR45753">
    <property type="entry name" value="ORNITHINE CARBAMOYLTRANSFERASE, MITOCHONDRIAL"/>
    <property type="match status" value="1"/>
</dbReference>
<comment type="catalytic activity">
    <reaction evidence="7">
        <text>carbamoyl phosphate + L-aspartate = N-carbamoyl-L-aspartate + phosphate + H(+)</text>
        <dbReference type="Rhea" id="RHEA:20013"/>
        <dbReference type="ChEBI" id="CHEBI:15378"/>
        <dbReference type="ChEBI" id="CHEBI:29991"/>
        <dbReference type="ChEBI" id="CHEBI:32814"/>
        <dbReference type="ChEBI" id="CHEBI:43474"/>
        <dbReference type="ChEBI" id="CHEBI:58228"/>
        <dbReference type="EC" id="2.1.3.2"/>
    </reaction>
</comment>
<evidence type="ECO:0000259" key="9">
    <source>
        <dbReference type="Pfam" id="PF02729"/>
    </source>
</evidence>
<feature type="domain" description="Aspartate/ornithine carbamoyltransferase Asp/Orn-binding" evidence="8">
    <location>
        <begin position="152"/>
        <end position="307"/>
    </location>
</feature>
<accession>A0A098E5T3</accession>
<dbReference type="InterPro" id="IPR006132">
    <property type="entry name" value="Asp/Orn_carbamoyltranf_P-bd"/>
</dbReference>
<dbReference type="GO" id="GO:0016597">
    <property type="term" value="F:amino acid binding"/>
    <property type="evidence" value="ECO:0007669"/>
    <property type="project" value="InterPro"/>
</dbReference>
<evidence type="ECO:0000256" key="3">
    <source>
        <dbReference type="ARBA" id="ARBA00013008"/>
    </source>
</evidence>
<keyword evidence="4 10" id="KW-0808">Transferase</keyword>
<dbReference type="GO" id="GO:0006207">
    <property type="term" value="P:'de novo' pyrimidine nucleobase biosynthetic process"/>
    <property type="evidence" value="ECO:0007669"/>
    <property type="project" value="InterPro"/>
</dbReference>
<dbReference type="NCBIfam" id="TIGR00670">
    <property type="entry name" value="asp_carb_tr"/>
    <property type="match status" value="1"/>
</dbReference>
<dbReference type="PRINTS" id="PR00101">
    <property type="entry name" value="ATCASE"/>
</dbReference>
<dbReference type="EMBL" id="CCXY01000006">
    <property type="protein sequence ID" value="CEG11048.1"/>
    <property type="molecule type" value="Genomic_DNA"/>
</dbReference>
<dbReference type="InterPro" id="IPR006131">
    <property type="entry name" value="Asp_carbamoyltransf_Asp/Orn-bd"/>
</dbReference>
<sequence>MHNLISMQDVKKEDVAEILHRAEFMKNVCNFKVKYDKRRDIVLGNLFFEPSTRTRMSFEIAMLRLNGKVSNFAEKLSLTSLEKGENLTDTIRTIDSYCDILVIRSPKAGTARHASEIAEHPVINAGDGSNQHPTQALLDMYTIKKLKKKISGLNIALIGDLKFGRTVHSLLYGLAMFNANISLISPEDLRMPSFIIDNVKDINKNETGHIKEIYDKDKDVNKMTKEGKFDVIYLTRIQKERFADIEEYEDIKDAYKITKDAISDNTIVMHPLPRIDEIDREIDNTKNAAYFEQAKNGIPVRMAIIDYLLENFYKDKK</sequence>
<gene>
    <name evidence="10" type="primary">pyrB</name>
    <name evidence="10" type="ORF">MSIBF_A1030006</name>
</gene>